<feature type="transmembrane region" description="Helical" evidence="1">
    <location>
        <begin position="270"/>
        <end position="288"/>
    </location>
</feature>
<name>A0ABW2LR46_9PSEU</name>
<accession>A0ABW2LR46</accession>
<dbReference type="InterPro" id="IPR030676">
    <property type="entry name" value="CitT-rel"/>
</dbReference>
<dbReference type="InterPro" id="IPR009827">
    <property type="entry name" value="MatC_N"/>
</dbReference>
<keyword evidence="4" id="KW-1185">Reference proteome</keyword>
<sequence>MSAEMISIGALGVMFVVATLLPINIGILAFIGAFVVGTSSLGLSEDEIFEGFPVSLFVTIVGVTYLFSVAQRNGTIDLLVRAGIRLVRGRAALVPWVLFGVAAVLTAFGTFTPAAVALLVPVGMSFAYRYGISQLMIGMMVISGAHAGAFSPIAVSGALVLGMVESTPLAVSPLALFLASFGFNLLLSVLTFALLRRRSPESGAVSNAEDEQPVEASRVTWRQGLTLVALAALVVGALGFQLEIGFLALAAGAVLALVDMKNQSKAVEGISWSTILLVAGMVTYVGILEKAGTIETISHGAAGMGAPLFVALLLCLVVAVVSAFASSTAILTAIIPIAVPLLLASHLSAAGLVAALAISTTIVDTSPFSTNGALVLSNARGVDRERFYKQIIGYTAGIVGIGPVLAWGFLVLPGSL</sequence>
<feature type="transmembrane region" description="Helical" evidence="1">
    <location>
        <begin position="48"/>
        <end position="70"/>
    </location>
</feature>
<evidence type="ECO:0000259" key="2">
    <source>
        <dbReference type="Pfam" id="PF07158"/>
    </source>
</evidence>
<keyword evidence="1" id="KW-1133">Transmembrane helix</keyword>
<evidence type="ECO:0000313" key="3">
    <source>
        <dbReference type="EMBL" id="MFC7344999.1"/>
    </source>
</evidence>
<feature type="transmembrane region" description="Helical" evidence="1">
    <location>
        <begin position="391"/>
        <end position="412"/>
    </location>
</feature>
<feature type="transmembrane region" description="Helical" evidence="1">
    <location>
        <begin position="227"/>
        <end position="258"/>
    </location>
</feature>
<reference evidence="4" key="1">
    <citation type="journal article" date="2019" name="Int. J. Syst. Evol. Microbiol.">
        <title>The Global Catalogue of Microorganisms (GCM) 10K type strain sequencing project: providing services to taxonomists for standard genome sequencing and annotation.</title>
        <authorList>
            <consortium name="The Broad Institute Genomics Platform"/>
            <consortium name="The Broad Institute Genome Sequencing Center for Infectious Disease"/>
            <person name="Wu L."/>
            <person name="Ma J."/>
        </authorList>
    </citation>
    <scope>NUCLEOTIDE SEQUENCE [LARGE SCALE GENOMIC DNA]</scope>
    <source>
        <strain evidence="4">WLHS5</strain>
    </source>
</reference>
<feature type="transmembrane region" description="Helical" evidence="1">
    <location>
        <begin position="300"/>
        <end position="324"/>
    </location>
</feature>
<feature type="transmembrane region" description="Helical" evidence="1">
    <location>
        <begin position="91"/>
        <end position="108"/>
    </location>
</feature>
<feature type="transmembrane region" description="Helical" evidence="1">
    <location>
        <begin position="330"/>
        <end position="358"/>
    </location>
</feature>
<protein>
    <submittedName>
        <fullName evidence="3">SLC13 family permease</fullName>
    </submittedName>
</protein>
<feature type="transmembrane region" description="Helical" evidence="1">
    <location>
        <begin position="170"/>
        <end position="195"/>
    </location>
</feature>
<organism evidence="3 4">
    <name type="scientific">Saccharopolyspora griseoalba</name>
    <dbReference type="NCBI Taxonomy" id="1431848"/>
    <lineage>
        <taxon>Bacteria</taxon>
        <taxon>Bacillati</taxon>
        <taxon>Actinomycetota</taxon>
        <taxon>Actinomycetes</taxon>
        <taxon>Pseudonocardiales</taxon>
        <taxon>Pseudonocardiaceae</taxon>
        <taxon>Saccharopolyspora</taxon>
    </lineage>
</organism>
<keyword evidence="1" id="KW-0812">Transmembrane</keyword>
<feature type="transmembrane region" description="Helical" evidence="1">
    <location>
        <begin position="12"/>
        <end position="36"/>
    </location>
</feature>
<dbReference type="Pfam" id="PF07158">
    <property type="entry name" value="MatC_N"/>
    <property type="match status" value="1"/>
</dbReference>
<dbReference type="Proteomes" id="UP001596504">
    <property type="component" value="Unassembled WGS sequence"/>
</dbReference>
<feature type="domain" description="Dicarboxylate carrier MatC N-terminal" evidence="2">
    <location>
        <begin position="1"/>
        <end position="149"/>
    </location>
</feature>
<feature type="transmembrane region" description="Helical" evidence="1">
    <location>
        <begin position="144"/>
        <end position="164"/>
    </location>
</feature>
<keyword evidence="1" id="KW-0472">Membrane</keyword>
<proteinExistence type="predicted"/>
<evidence type="ECO:0000256" key="1">
    <source>
        <dbReference type="SAM" id="Phobius"/>
    </source>
</evidence>
<comment type="caution">
    <text evidence="3">The sequence shown here is derived from an EMBL/GenBank/DDBJ whole genome shotgun (WGS) entry which is preliminary data.</text>
</comment>
<dbReference type="RefSeq" id="WP_380673325.1">
    <property type="nucleotide sequence ID" value="NZ_JBHTCJ010000023.1"/>
</dbReference>
<evidence type="ECO:0000313" key="4">
    <source>
        <dbReference type="Proteomes" id="UP001596504"/>
    </source>
</evidence>
<dbReference type="PANTHER" id="PTHR42826">
    <property type="entry name" value="DICARBOXYLATE TRANSPORTER 2.1, CHLOROPLASTIC"/>
    <property type="match status" value="1"/>
</dbReference>
<dbReference type="EMBL" id="JBHTCJ010000023">
    <property type="protein sequence ID" value="MFC7344999.1"/>
    <property type="molecule type" value="Genomic_DNA"/>
</dbReference>
<feature type="transmembrane region" description="Helical" evidence="1">
    <location>
        <begin position="114"/>
        <end position="132"/>
    </location>
</feature>
<gene>
    <name evidence="3" type="ORF">ACFQRI_26610</name>
</gene>